<dbReference type="Pfam" id="PF00619">
    <property type="entry name" value="CARD"/>
    <property type="match status" value="1"/>
</dbReference>
<dbReference type="Proteomes" id="UP000014760">
    <property type="component" value="Unassembled WGS sequence"/>
</dbReference>
<dbReference type="InterPro" id="IPR011029">
    <property type="entry name" value="DEATH-like_dom_sf"/>
</dbReference>
<evidence type="ECO:0000313" key="4">
    <source>
        <dbReference type="Proteomes" id="UP000014760"/>
    </source>
</evidence>
<dbReference type="HOGENOM" id="CLU_150250_0_0_1"/>
<dbReference type="PROSITE" id="PS50209">
    <property type="entry name" value="CARD"/>
    <property type="match status" value="1"/>
</dbReference>
<protein>
    <recommendedName>
        <fullName evidence="1">CARD domain-containing protein</fullName>
    </recommendedName>
</protein>
<dbReference type="GO" id="GO:0042981">
    <property type="term" value="P:regulation of apoptotic process"/>
    <property type="evidence" value="ECO:0007669"/>
    <property type="project" value="InterPro"/>
</dbReference>
<dbReference type="EnsemblMetazoa" id="CapteT210224">
    <property type="protein sequence ID" value="CapteP210224"/>
    <property type="gene ID" value="CapteG210224"/>
</dbReference>
<dbReference type="PANTHER" id="PTHR15034:SF5">
    <property type="entry name" value="DEATH DOMAIN-CONTAINING PROTEIN CRADD"/>
    <property type="match status" value="1"/>
</dbReference>
<dbReference type="EMBL" id="KB299913">
    <property type="protein sequence ID" value="ELU07430.1"/>
    <property type="molecule type" value="Genomic_DNA"/>
</dbReference>
<dbReference type="PANTHER" id="PTHR15034">
    <property type="entry name" value="DEATH DOMAIN-CONTAINING PROTEIN CRADD"/>
    <property type="match status" value="1"/>
</dbReference>
<dbReference type="Gene3D" id="1.10.533.10">
    <property type="entry name" value="Death Domain, Fas"/>
    <property type="match status" value="1"/>
</dbReference>
<dbReference type="SUPFAM" id="SSF47986">
    <property type="entry name" value="DEATH domain"/>
    <property type="match status" value="1"/>
</dbReference>
<dbReference type="InterPro" id="IPR037939">
    <property type="entry name" value="CRADD"/>
</dbReference>
<evidence type="ECO:0000313" key="3">
    <source>
        <dbReference type="EnsemblMetazoa" id="CapteP210224"/>
    </source>
</evidence>
<dbReference type="AlphaFoldDB" id="R7UMH4"/>
<dbReference type="EMBL" id="AMQN01022298">
    <property type="status" value="NOT_ANNOTATED_CDS"/>
    <property type="molecule type" value="Genomic_DNA"/>
</dbReference>
<organism evidence="2">
    <name type="scientific">Capitella teleta</name>
    <name type="common">Polychaete worm</name>
    <dbReference type="NCBI Taxonomy" id="283909"/>
    <lineage>
        <taxon>Eukaryota</taxon>
        <taxon>Metazoa</taxon>
        <taxon>Spiralia</taxon>
        <taxon>Lophotrochozoa</taxon>
        <taxon>Annelida</taxon>
        <taxon>Polychaeta</taxon>
        <taxon>Sedentaria</taxon>
        <taxon>Scolecida</taxon>
        <taxon>Capitellidae</taxon>
        <taxon>Capitella</taxon>
    </lineage>
</organism>
<name>R7UMH4_CAPTE</name>
<feature type="domain" description="CARD" evidence="1">
    <location>
        <begin position="1"/>
        <end position="95"/>
    </location>
</feature>
<evidence type="ECO:0000259" key="1">
    <source>
        <dbReference type="PROSITE" id="PS50209"/>
    </source>
</evidence>
<dbReference type="OMA" id="NAKRCAF"/>
<keyword evidence="4" id="KW-1185">Reference proteome</keyword>
<dbReference type="GO" id="GO:0002020">
    <property type="term" value="F:protease binding"/>
    <property type="evidence" value="ECO:0007669"/>
    <property type="project" value="InterPro"/>
</dbReference>
<reference evidence="3" key="3">
    <citation type="submission" date="2015-06" db="UniProtKB">
        <authorList>
            <consortium name="EnsemblMetazoa"/>
        </authorList>
    </citation>
    <scope>IDENTIFICATION</scope>
</reference>
<dbReference type="CDD" id="cd01671">
    <property type="entry name" value="CARD"/>
    <property type="match status" value="1"/>
</dbReference>
<gene>
    <name evidence="2" type="ORF">CAPTEDRAFT_210224</name>
</gene>
<dbReference type="InterPro" id="IPR001315">
    <property type="entry name" value="CARD"/>
</dbReference>
<dbReference type="OrthoDB" id="1357022at2759"/>
<reference evidence="2 4" key="2">
    <citation type="journal article" date="2013" name="Nature">
        <title>Insights into bilaterian evolution from three spiralian genomes.</title>
        <authorList>
            <person name="Simakov O."/>
            <person name="Marletaz F."/>
            <person name="Cho S.J."/>
            <person name="Edsinger-Gonzales E."/>
            <person name="Havlak P."/>
            <person name="Hellsten U."/>
            <person name="Kuo D.H."/>
            <person name="Larsson T."/>
            <person name="Lv J."/>
            <person name="Arendt D."/>
            <person name="Savage R."/>
            <person name="Osoegawa K."/>
            <person name="de Jong P."/>
            <person name="Grimwood J."/>
            <person name="Chapman J.A."/>
            <person name="Shapiro H."/>
            <person name="Aerts A."/>
            <person name="Otillar R.P."/>
            <person name="Terry A.Y."/>
            <person name="Boore J.L."/>
            <person name="Grigoriev I.V."/>
            <person name="Lindberg D.R."/>
            <person name="Seaver E.C."/>
            <person name="Weisblat D.A."/>
            <person name="Putnam N.H."/>
            <person name="Rokhsar D.S."/>
        </authorList>
    </citation>
    <scope>NUCLEOTIDE SEQUENCE</scope>
    <source>
        <strain evidence="2 4">I ESC-2004</strain>
    </source>
</reference>
<proteinExistence type="predicted"/>
<evidence type="ECO:0000313" key="2">
    <source>
        <dbReference type="EMBL" id="ELU07430.1"/>
    </source>
</evidence>
<dbReference type="GO" id="GO:0070513">
    <property type="term" value="F:death domain binding"/>
    <property type="evidence" value="ECO:0007669"/>
    <property type="project" value="InterPro"/>
</dbReference>
<accession>R7UMH4</accession>
<sequence>MKDQHRECLKSNRDFLCSEISLSAVLLAKLSGSNVTTDEHVEKLQNIIRNETMAAAVLYFLTELLPKRGPEAFNLFLKALCESEQRHVAERLKQWMSDDCSEDAGTD</sequence>
<reference evidence="4" key="1">
    <citation type="submission" date="2012-12" db="EMBL/GenBank/DDBJ databases">
        <authorList>
            <person name="Hellsten U."/>
            <person name="Grimwood J."/>
            <person name="Chapman J.A."/>
            <person name="Shapiro H."/>
            <person name="Aerts A."/>
            <person name="Otillar R.P."/>
            <person name="Terry A.Y."/>
            <person name="Boore J.L."/>
            <person name="Simakov O."/>
            <person name="Marletaz F."/>
            <person name="Cho S.-J."/>
            <person name="Edsinger-Gonzales E."/>
            <person name="Havlak P."/>
            <person name="Kuo D.-H."/>
            <person name="Larsson T."/>
            <person name="Lv J."/>
            <person name="Arendt D."/>
            <person name="Savage R."/>
            <person name="Osoegawa K."/>
            <person name="de Jong P."/>
            <person name="Lindberg D.R."/>
            <person name="Seaver E.C."/>
            <person name="Weisblat D.A."/>
            <person name="Putnam N.H."/>
            <person name="Grigoriev I.V."/>
            <person name="Rokhsar D.S."/>
        </authorList>
    </citation>
    <scope>NUCLEOTIDE SEQUENCE</scope>
    <source>
        <strain evidence="4">I ESC-2004</strain>
    </source>
</reference>